<protein>
    <recommendedName>
        <fullName evidence="6">RING-type E3 ubiquitin transferase</fullName>
        <ecNumber evidence="6">2.3.2.27</ecNumber>
    </recommendedName>
</protein>
<comment type="pathway">
    <text evidence="4">Protein modification; protein ubiquitination.</text>
</comment>
<dbReference type="GO" id="GO:0000151">
    <property type="term" value="C:ubiquitin ligase complex"/>
    <property type="evidence" value="ECO:0007669"/>
    <property type="project" value="InterPro"/>
</dbReference>
<gene>
    <name evidence="13" type="ORF">HYPBUDRAFT_6867</name>
</gene>
<evidence type="ECO:0000256" key="8">
    <source>
        <dbReference type="ARBA" id="ARBA00022679"/>
    </source>
</evidence>
<dbReference type="GO" id="GO:0006511">
    <property type="term" value="P:ubiquitin-dependent protein catabolic process"/>
    <property type="evidence" value="ECO:0007669"/>
    <property type="project" value="EnsemblFungi"/>
</dbReference>
<evidence type="ECO:0000256" key="1">
    <source>
        <dbReference type="ARBA" id="ARBA00000900"/>
    </source>
</evidence>
<evidence type="ECO:0000256" key="4">
    <source>
        <dbReference type="ARBA" id="ARBA00004906"/>
    </source>
</evidence>
<dbReference type="Pfam" id="PF04564">
    <property type="entry name" value="U-box"/>
    <property type="match status" value="1"/>
</dbReference>
<dbReference type="SMART" id="SM00504">
    <property type="entry name" value="Ubox"/>
    <property type="match status" value="1"/>
</dbReference>
<evidence type="ECO:0000256" key="5">
    <source>
        <dbReference type="ARBA" id="ARBA00007434"/>
    </source>
</evidence>
<evidence type="ECO:0000256" key="7">
    <source>
        <dbReference type="ARBA" id="ARBA00022490"/>
    </source>
</evidence>
<dbReference type="PANTHER" id="PTHR13931:SF2">
    <property type="entry name" value="UBIQUITIN CONJUGATION FACTOR E4 B"/>
    <property type="match status" value="1"/>
</dbReference>
<evidence type="ECO:0000256" key="6">
    <source>
        <dbReference type="ARBA" id="ARBA00012483"/>
    </source>
</evidence>
<dbReference type="RefSeq" id="XP_020075531.1">
    <property type="nucleotide sequence ID" value="XM_020223613.1"/>
</dbReference>
<organism evidence="13 14">
    <name type="scientific">Hyphopichia burtonii NRRL Y-1933</name>
    <dbReference type="NCBI Taxonomy" id="984485"/>
    <lineage>
        <taxon>Eukaryota</taxon>
        <taxon>Fungi</taxon>
        <taxon>Dikarya</taxon>
        <taxon>Ascomycota</taxon>
        <taxon>Saccharomycotina</taxon>
        <taxon>Pichiomycetes</taxon>
        <taxon>Debaryomycetaceae</taxon>
        <taxon>Hyphopichia</taxon>
    </lineage>
</organism>
<evidence type="ECO:0000256" key="11">
    <source>
        <dbReference type="SAM" id="MobiDB-lite"/>
    </source>
</evidence>
<feature type="compositionally biased region" description="Pro residues" evidence="11">
    <location>
        <begin position="55"/>
        <end position="65"/>
    </location>
</feature>
<evidence type="ECO:0000256" key="9">
    <source>
        <dbReference type="ARBA" id="ARBA00022786"/>
    </source>
</evidence>
<comment type="catalytic activity">
    <reaction evidence="1">
        <text>S-ubiquitinyl-[E2 ubiquitin-conjugating enzyme]-L-cysteine + [acceptor protein]-L-lysine = [E2 ubiquitin-conjugating enzyme]-L-cysteine + N(6)-ubiquitinyl-[acceptor protein]-L-lysine.</text>
        <dbReference type="EC" id="2.3.2.27"/>
    </reaction>
</comment>
<dbReference type="CDD" id="cd16657">
    <property type="entry name" value="RING-Ubox_UBE4A"/>
    <property type="match status" value="1"/>
</dbReference>
<feature type="compositionally biased region" description="Low complexity" evidence="11">
    <location>
        <begin position="24"/>
        <end position="54"/>
    </location>
</feature>
<keyword evidence="9" id="KW-0833">Ubl conjugation pathway</keyword>
<dbReference type="PANTHER" id="PTHR13931">
    <property type="entry name" value="UBIQUITINATION FACTOR E4"/>
    <property type="match status" value="1"/>
</dbReference>
<dbReference type="UniPathway" id="UPA00143"/>
<feature type="compositionally biased region" description="Basic and acidic residues" evidence="11">
    <location>
        <begin position="70"/>
        <end position="88"/>
    </location>
</feature>
<dbReference type="GO" id="GO:0071361">
    <property type="term" value="P:cellular response to ethanol"/>
    <property type="evidence" value="ECO:0007669"/>
    <property type="project" value="EnsemblFungi"/>
</dbReference>
<dbReference type="PROSITE" id="PS51698">
    <property type="entry name" value="U_BOX"/>
    <property type="match status" value="1"/>
</dbReference>
<keyword evidence="8" id="KW-0808">Transferase</keyword>
<evidence type="ECO:0000256" key="3">
    <source>
        <dbReference type="ARBA" id="ARBA00004496"/>
    </source>
</evidence>
<dbReference type="AlphaFoldDB" id="A0A1E4RGS1"/>
<dbReference type="InterPro" id="IPR045132">
    <property type="entry name" value="UBE4"/>
</dbReference>
<dbReference type="Pfam" id="PF10408">
    <property type="entry name" value="Ufd2P_core"/>
    <property type="match status" value="1"/>
</dbReference>
<dbReference type="OrthoDB" id="20295at2759"/>
<dbReference type="STRING" id="984485.A0A1E4RGS1"/>
<evidence type="ECO:0000256" key="2">
    <source>
        <dbReference type="ARBA" id="ARBA00004123"/>
    </source>
</evidence>
<dbReference type="Proteomes" id="UP000095085">
    <property type="component" value="Unassembled WGS sequence"/>
</dbReference>
<keyword evidence="14" id="KW-1185">Reference proteome</keyword>
<name>A0A1E4RGS1_9ASCO</name>
<feature type="domain" description="U-box" evidence="12">
    <location>
        <begin position="997"/>
        <end position="1071"/>
    </location>
</feature>
<dbReference type="GO" id="GO:0031398">
    <property type="term" value="P:positive regulation of protein ubiquitination"/>
    <property type="evidence" value="ECO:0007669"/>
    <property type="project" value="EnsemblFungi"/>
</dbReference>
<dbReference type="FunFam" id="3.30.40.10:FF:000055">
    <property type="entry name" value="Ubiquitin conjugation factor e4 a"/>
    <property type="match status" value="1"/>
</dbReference>
<dbReference type="GO" id="GO:0070936">
    <property type="term" value="P:protein K48-linked ubiquitination"/>
    <property type="evidence" value="ECO:0007669"/>
    <property type="project" value="EnsemblFungi"/>
</dbReference>
<feature type="region of interest" description="Disordered" evidence="11">
    <location>
        <begin position="18"/>
        <end position="105"/>
    </location>
</feature>
<reference evidence="14" key="1">
    <citation type="submission" date="2016-05" db="EMBL/GenBank/DDBJ databases">
        <title>Comparative genomics of biotechnologically important yeasts.</title>
        <authorList>
            <consortium name="DOE Joint Genome Institute"/>
            <person name="Riley R."/>
            <person name="Haridas S."/>
            <person name="Wolfe K.H."/>
            <person name="Lopes M.R."/>
            <person name="Hittinger C.T."/>
            <person name="Goker M."/>
            <person name="Salamov A."/>
            <person name="Wisecaver J."/>
            <person name="Long T.M."/>
            <person name="Aerts A.L."/>
            <person name="Barry K."/>
            <person name="Choi C."/>
            <person name="Clum A."/>
            <person name="Coughlan A.Y."/>
            <person name="Deshpande S."/>
            <person name="Douglass A.P."/>
            <person name="Hanson S.J."/>
            <person name="Klenk H.-P."/>
            <person name="Labutti K."/>
            <person name="Lapidus A."/>
            <person name="Lindquist E."/>
            <person name="Lipzen A."/>
            <person name="Meier-Kolthoff J.P."/>
            <person name="Ohm R.A."/>
            <person name="Otillar R.P."/>
            <person name="Pangilinan J."/>
            <person name="Peng Y."/>
            <person name="Rokas A."/>
            <person name="Rosa C.A."/>
            <person name="Scheuner C."/>
            <person name="Sibirny A.A."/>
            <person name="Slot J.C."/>
            <person name="Stielow J.B."/>
            <person name="Sun H."/>
            <person name="Kurtzman C.P."/>
            <person name="Blackwell M."/>
            <person name="Grigoriev I.V."/>
            <person name="Jeffries T.W."/>
        </authorList>
    </citation>
    <scope>NUCLEOTIDE SEQUENCE [LARGE SCALE GENOMIC DNA]</scope>
    <source>
        <strain evidence="14">NRRL Y-1933</strain>
    </source>
</reference>
<dbReference type="GeneID" id="30998162"/>
<keyword evidence="7" id="KW-0963">Cytoplasm</keyword>
<dbReference type="InterPro" id="IPR013083">
    <property type="entry name" value="Znf_RING/FYVE/PHD"/>
</dbReference>
<dbReference type="InterPro" id="IPR003613">
    <property type="entry name" value="Ubox_domain"/>
</dbReference>
<evidence type="ECO:0000313" key="14">
    <source>
        <dbReference type="Proteomes" id="UP000095085"/>
    </source>
</evidence>
<sequence length="1079" mass="122789">MSGSDDIRAKRLARLAALGGGSNSGSNSNNNSGSSVNLNANSSNSSIPKSKTTPTPTPTPAPTPAPIDRSGPKDMEVASETPSKRKSADSSAIETSKPKKVSESLSPEVEVSNWLKYEIEDIFVATIETHKTGLVYLPSLASEVESDQKGLLTSANLESLFMEILTELGIPSKFSSSIEYLFHIYTRSFQLKRILPKKDATYDLKNSVLNDIINFSCSYSLISFQVPDMFADNDLRGSIDLFVNRQDSMSPFLVDIVKQAINQEALVELLNIILPSLSAKLYQINLNDSAYSNYLSLFESLVLIKPVAAVFSKIDGFQPPNSKDGLDYENKTLLGPLLRLSPLIDSVGTYYFSNDVQSISRVQLNSIYQSIQNEYKVVIDRLFFIIDKLVRGSTETRQDLLKWLAGLVNASHLRRGSHADFSKLASHGFMYNISIILIKLSLPFLEYPTYSKLDKIDFDYFTKNKLLDISEESRVNSSIKEADEYVKEHSNLSDPNFISECFYLTLTYLHYGIGGIFINYDRLKQQIKQYEERIQQIEQETNSREPMMAHMLRGQLPRFKSGLNSLRVLKNAIQAIFNFKSMNLEIFDFIIGSTTFITKLIDPSHEYPTKKLSIPIFKISKVSELDDHDFLKTKTPKPWKYYPEYVLEGIINYCKFMTKFPENPLIFNNEKLSSFVEFAIILLRCPELIGNPHMKANLIEVLFFGSLPLSNGDPGFMTSIFNDNKLVVDNILYSLLDFYVMVEKTGASSQFYDKFNSRFYISVILETLWTNDIYRNQLTDYSHNNVDFFVRFIARMLNDTTYLLDETFNELNSIHNYQGELTRRSNGIAGDTEEYGTDEELSGNLSSSERKAKSYMGLSNKTMELFKLFTKQVPSGFVLPEIVDRLSGMLNYNLSIMVGPKCSNLKVSNPEKYDFEPKKILGDLCEIYYNLSNESKFLVSIARDGRSFNLKYFIKAHDILMKKTFINATILDKFLKFGQEAEIQRQNDEDEEVELGEIPDEFLDPLMFTLMEDPVILPNSKMSIDRSTIKAHLLSDSTDPFNRVPLKLEDVIEDTDLKEKINQWKLSKKAPVEDIEMKD</sequence>
<dbReference type="GO" id="GO:0034450">
    <property type="term" value="F:ubiquitin-ubiquitin ligase activity"/>
    <property type="evidence" value="ECO:0007669"/>
    <property type="project" value="EnsemblFungi"/>
</dbReference>
<evidence type="ECO:0000313" key="13">
    <source>
        <dbReference type="EMBL" id="ODV66464.1"/>
    </source>
</evidence>
<dbReference type="Gene3D" id="3.30.40.10">
    <property type="entry name" value="Zinc/RING finger domain, C3HC4 (zinc finger)"/>
    <property type="match status" value="1"/>
</dbReference>
<dbReference type="GO" id="GO:0005737">
    <property type="term" value="C:cytoplasm"/>
    <property type="evidence" value="ECO:0007669"/>
    <property type="project" value="UniProtKB-SubCell"/>
</dbReference>
<comment type="similarity">
    <text evidence="5">Belongs to the ubiquitin conjugation factor E4 family.</text>
</comment>
<comment type="subcellular location">
    <subcellularLocation>
        <location evidence="3">Cytoplasm</location>
    </subcellularLocation>
    <subcellularLocation>
        <location evidence="2">Nucleus</location>
    </subcellularLocation>
</comment>
<dbReference type="GO" id="GO:0036503">
    <property type="term" value="P:ERAD pathway"/>
    <property type="evidence" value="ECO:0007669"/>
    <property type="project" value="EnsemblFungi"/>
</dbReference>
<dbReference type="InterPro" id="IPR019474">
    <property type="entry name" value="Ub_conjug_fac_E4_core"/>
</dbReference>
<dbReference type="SUPFAM" id="SSF57850">
    <property type="entry name" value="RING/U-box"/>
    <property type="match status" value="1"/>
</dbReference>
<dbReference type="EMBL" id="KV454542">
    <property type="protein sequence ID" value="ODV66464.1"/>
    <property type="molecule type" value="Genomic_DNA"/>
</dbReference>
<evidence type="ECO:0000256" key="10">
    <source>
        <dbReference type="ARBA" id="ARBA00023242"/>
    </source>
</evidence>
<dbReference type="GO" id="GO:0005634">
    <property type="term" value="C:nucleus"/>
    <property type="evidence" value="ECO:0007669"/>
    <property type="project" value="UniProtKB-SubCell"/>
</dbReference>
<evidence type="ECO:0000259" key="12">
    <source>
        <dbReference type="PROSITE" id="PS51698"/>
    </source>
</evidence>
<dbReference type="EC" id="2.3.2.27" evidence="6"/>
<proteinExistence type="inferred from homology"/>
<keyword evidence="10" id="KW-0539">Nucleus</keyword>
<accession>A0A1E4RGS1</accession>